<keyword evidence="2" id="KW-0812">Transmembrane</keyword>
<dbReference type="Pfam" id="PF14226">
    <property type="entry name" value="DIOX_N"/>
    <property type="match status" value="1"/>
</dbReference>
<dbReference type="InterPro" id="IPR018170">
    <property type="entry name" value="Aldo/ket_reductase_CS"/>
</dbReference>
<dbReference type="SUPFAM" id="SSF51197">
    <property type="entry name" value="Clavaminate synthase-like"/>
    <property type="match status" value="1"/>
</dbReference>
<feature type="transmembrane region" description="Helical" evidence="2">
    <location>
        <begin position="3616"/>
        <end position="3638"/>
    </location>
</feature>
<protein>
    <submittedName>
        <fullName evidence="6">Callose synthase 7</fullName>
    </submittedName>
</protein>
<dbReference type="GO" id="GO:0016491">
    <property type="term" value="F:oxidoreductase activity"/>
    <property type="evidence" value="ECO:0007669"/>
    <property type="project" value="InterPro"/>
</dbReference>
<dbReference type="Proteomes" id="UP000186817">
    <property type="component" value="Unassembled WGS sequence"/>
</dbReference>
<feature type="transmembrane region" description="Helical" evidence="2">
    <location>
        <begin position="3526"/>
        <end position="3548"/>
    </location>
</feature>
<name>A0A1Q9D083_SYMMI</name>
<feature type="transmembrane region" description="Helical" evidence="2">
    <location>
        <begin position="2220"/>
        <end position="2239"/>
    </location>
</feature>
<evidence type="ECO:0000256" key="1">
    <source>
        <dbReference type="SAM" id="MobiDB-lite"/>
    </source>
</evidence>
<dbReference type="PANTHER" id="PTHR12741">
    <property type="entry name" value="LYST-INTERACTING PROTEIN LIP5 DOPAMINE RESPONSIVE PROTEIN DRG-1"/>
    <property type="match status" value="1"/>
</dbReference>
<feature type="transmembrane region" description="Helical" evidence="2">
    <location>
        <begin position="2434"/>
        <end position="2453"/>
    </location>
</feature>
<feature type="transmembrane region" description="Helical" evidence="2">
    <location>
        <begin position="1893"/>
        <end position="1915"/>
    </location>
</feature>
<dbReference type="InterPro" id="IPR003440">
    <property type="entry name" value="Glyco_trans_48_dom"/>
</dbReference>
<dbReference type="Gene3D" id="2.60.120.330">
    <property type="entry name" value="B-lactam Antibiotic, Isopenicillin N Synthase, Chain"/>
    <property type="match status" value="1"/>
</dbReference>
<feature type="transmembrane region" description="Helical" evidence="2">
    <location>
        <begin position="3644"/>
        <end position="3662"/>
    </location>
</feature>
<keyword evidence="2" id="KW-0472">Membrane</keyword>
<dbReference type="InterPro" id="IPR036812">
    <property type="entry name" value="NAD(P)_OxRdtase_dom_sf"/>
</dbReference>
<feature type="transmembrane region" description="Helical" evidence="2">
    <location>
        <begin position="3669"/>
        <end position="3687"/>
    </location>
</feature>
<feature type="domain" description="NADP-dependent oxidoreductase" evidence="3">
    <location>
        <begin position="502"/>
        <end position="762"/>
    </location>
</feature>
<dbReference type="OrthoDB" id="433814at2759"/>
<evidence type="ECO:0000259" key="4">
    <source>
        <dbReference type="Pfam" id="PF02364"/>
    </source>
</evidence>
<dbReference type="GO" id="GO:0005886">
    <property type="term" value="C:plasma membrane"/>
    <property type="evidence" value="ECO:0007669"/>
    <property type="project" value="TreeGrafter"/>
</dbReference>
<keyword evidence="2" id="KW-1133">Transmembrane helix</keyword>
<dbReference type="InterPro" id="IPR026992">
    <property type="entry name" value="DIOX_N"/>
</dbReference>
<keyword evidence="7" id="KW-1185">Reference proteome</keyword>
<dbReference type="EMBL" id="LSRX01000806">
    <property type="protein sequence ID" value="OLP88567.1"/>
    <property type="molecule type" value="Genomic_DNA"/>
</dbReference>
<feature type="transmembrane region" description="Helical" evidence="2">
    <location>
        <begin position="2259"/>
        <end position="2280"/>
    </location>
</feature>
<dbReference type="InterPro" id="IPR020471">
    <property type="entry name" value="AKR"/>
</dbReference>
<dbReference type="GO" id="GO:0003843">
    <property type="term" value="F:1,3-beta-D-glucan synthase activity"/>
    <property type="evidence" value="ECO:0007669"/>
    <property type="project" value="InterPro"/>
</dbReference>
<feature type="transmembrane region" description="Helical" evidence="2">
    <location>
        <begin position="3383"/>
        <end position="3399"/>
    </location>
</feature>
<feature type="transmembrane region" description="Helical" evidence="2">
    <location>
        <begin position="3771"/>
        <end position="3793"/>
    </location>
</feature>
<evidence type="ECO:0000313" key="6">
    <source>
        <dbReference type="EMBL" id="OLP88567.1"/>
    </source>
</evidence>
<feature type="transmembrane region" description="Helical" evidence="2">
    <location>
        <begin position="2311"/>
        <end position="2330"/>
    </location>
</feature>
<feature type="region of interest" description="Disordered" evidence="1">
    <location>
        <begin position="2724"/>
        <end position="2753"/>
    </location>
</feature>
<dbReference type="GO" id="GO:0006075">
    <property type="term" value="P:(1-&gt;3)-beta-D-glucan biosynthetic process"/>
    <property type="evidence" value="ECO:0007669"/>
    <property type="project" value="InterPro"/>
</dbReference>
<organism evidence="6 7">
    <name type="scientific">Symbiodinium microadriaticum</name>
    <name type="common">Dinoflagellate</name>
    <name type="synonym">Zooxanthella microadriatica</name>
    <dbReference type="NCBI Taxonomy" id="2951"/>
    <lineage>
        <taxon>Eukaryota</taxon>
        <taxon>Sar</taxon>
        <taxon>Alveolata</taxon>
        <taxon>Dinophyceae</taxon>
        <taxon>Suessiales</taxon>
        <taxon>Symbiodiniaceae</taxon>
        <taxon>Symbiodinium</taxon>
    </lineage>
</organism>
<dbReference type="InterPro" id="IPR023210">
    <property type="entry name" value="NADP_OxRdtase_dom"/>
</dbReference>
<feature type="transmembrane region" description="Helical" evidence="2">
    <location>
        <begin position="2501"/>
        <end position="2528"/>
    </location>
</feature>
<dbReference type="Pfam" id="PF02364">
    <property type="entry name" value="Glucan_synthase"/>
    <property type="match status" value="1"/>
</dbReference>
<feature type="transmembrane region" description="Helical" evidence="2">
    <location>
        <begin position="3699"/>
        <end position="3725"/>
    </location>
</feature>
<evidence type="ECO:0000313" key="7">
    <source>
        <dbReference type="Proteomes" id="UP000186817"/>
    </source>
</evidence>
<sequence length="3874" mass="429114">MCASPRANHALRTVLPLDIAGYAQAHDDAVWETLQACLGGVASGEADGARKLATLPASLGGLGLASAVRTAPAAYWAAWADALPVLGERAPALAEACVRQLEGRDAETTCLRSAAVARNLLQAEGWQECPSWRAIADGARPPVATDRSLGDWPHGWQHSASRTRNLHFRERTLLPDMSPSACALLRSQAGPHAGAWLTAIPADPATTLSPQAMQLALRRRLRLPLPLRLNRCGPSPGCGGLVDVFGDHALACPRTGLLARRAKIVERAWVRVAREAVGADGQVVPQQWLCATTAPGVAPDDRRRLDLVIYGASPMGGALCCDATLVSPLTRTGQPQPGTVADDGAMLRVAERRKRAAYPELSSGGPQRLLVLGSEIGGRWNETAQHLVRDLARVRAQRAPPALRAAATSAWTRRWPVASNAGACAAAELDPTFWARLCNHETLDVSTAASHCGVLPAVIIALSIVTMPRILVGLIFLGAVANATVPTVEVAAGVYMPMIAFGSYRGSLTNCSVQEGIQQWLQLGGRHIDTAHDYGTEPDVGAAIKASGVERKEIFLTTKIPGPIGRGAVKDMVMNETLQKLGVDYIDLVLIHFPCVNMSDFPNKCGEQHQQERLDTWRGLSELRAMGKVRAIGVSNYNAEQVAEVVAEFKEAPAVNQVQWHLAYHNETLRLAMRKLGTTIEAWASLAGPTSAGVPAISLGDARLKALAQRYNRSSAQVELRWETQNGIVPVTASCSKDHVVGDLESFSFALSDEDIKYLDALAPASEALAGSVEVCPGEGPRYGDHKCNHDGTHRVCAKLLDGDGKPLVWGQGDFWEITHQKRFQWDTFDLPVDCSAHVRETHGTASIQGSLDTYIESQQARARMCRQKEEIPAVDLDGCSWLSAGDGAEPPAEIVAAVRAALMSHGLFSATGHGVPSVVVKKVRAESLAFFDEPLEVKQSCAVCGYEIYPHHQRFLEQWQATSVPPDAHAEPSAVQGIVCERFCCGPPAICADEPRAKSTEWKLDDYYRSAYGGLGLKGVLPFECLALELPNAEACYVGVQLSIFAASVLATTGLATLSEYQLRAKAHQDFGAFTVLARSPGTDSGRAKCGQSGALEVRLPSGSWACVPAREDALTVMPGTLIEYLTAGQVAKPDYTAAAVPPDSNLADPSTPTLGDLWRVGWQEKQRLMGTMPHGVAVQQFRRHRQEMPRFAKVCKVGDQESRKGALITYCSSSVIRANGGDSWCICMWAFARMIEAVGCSNVHLRCNATDLDFVLASYRDRGVTGRVHDLKDAHSCMREKCAKAIPNESQATSPPVLHEKEENLGFEGFVLDIEGSESVQEVLDAVQEKRDVCPFAVFRRLYHRCGHSVGLVKMRVRLWTAFAVCLLQLLRCEILLDRPDSQYKGNSSNCTKLFVNSPPFDSGTKVHGIDSGIHPRTTGSKADMLTIRAIYYEPRPVGLSPGLNNDLYTSAFNNMHERDLYIMRNILHANAVRLAPWDSEQDHSGFLHACKKYGMYVIPTFDLSYFLSTAARMSAFSQRQSEVWKGFQKFLHQALQDAADIEEIILMWTVNFGLNLNETTEQGPRSISLLSEIRDEYFQLLRVIRSAQWLQECGPGKASCDGDRFKRPLGVPLLLDTILRQDNIGWYLGFSETVWGTWPVDELSLHIDEKTFNRLRPLGAFDAWIVQSQPPTNRQGQTDLAQQLKWFNATMAESHNAFAWHDLATQTLRNPAGDLLQGCDPGIGCTYPTQKLVIAQFGFAAEAPMYGSVNELVDPVLQQKLMGELYKGLSSLESCAEAGVTIDEWVDDWGRSEVLGCPGSVFQHPHTGPCDEVRPGRTIHHEWFGMNGQYTFLSFHCLDPRYHQEHPTRSSGEKVGGSAFRFDDIPDAASENQLWNLLPGGYCAVMHERLWLLALNFALFFCGAALEFFYWCKCCCFRKLVKPPRHRHLAHARAADSQVLLEAESPSRTDAIELGRLEEPAADVQDANNVVKAETPLLLPDEMSKGAAEVMICMTASVVREGKVQFTTDTLRFFAEAHVKTQCRRLKLQVEAEGHALDAEFTGPGRLSREECIGKAMANIHARVLEGYFVWLEAQRDLRNKEQRLKAMLGIEPSRRRPAWMLFTEAAALRIVESLSEHALHSPEFISMMFHSMRWVESLSDDNAFLPDSVRFTVDYDALHYGVDAMRKNTNPFTGGVNFDDINDLGEARAEVDVNTVQKTFLESTSWRVLYDLLDNFGPVFTVKLWIFFMAFYVHLGSLPDQNDSFFSPRGSRSDAVQIMALLDASLLVLAELGLLWHGLAQRRLCRSPGRFSSQVKRTHRRWARRRLLSVMLGCGSLGAMVVFGKVGRNLCNLTPEESFQKEKDCSDEFAVLCCCAYAVVRLLVFFVFSRRRNIPFVHGTPADLKDKKANQPTVPDVQADQEASSDSFLTVVADDAPDPVEKEGKGSAPLFVWLFVLALCFGFETFFVAPLVSGFSFKGFCGESCSNRLFAWAVHVPGVGEIHPLPSECAACGLTIIAIYALVGMTAFLDLHFLFYLVIGIGGYAMGEHRGLRNVVSSALRQLDLDASARRQEIHENELRDMISDGRAMEAVFGSAWRLVWSCAVESLYDDCLISEAMANSMVNAAHTFRWRDSTASKKQFAQMSQCFTKLRFRATQLRGGSWQQAGRSCCISELQVIHGARSRPKSYPVQKWAVKQVKVSTPAEHAELMEVLDDRLIATAEVPGLGVQSGWQLLSRGPSQVPNGVASGTSTPNRVSVSSRGSAQATPLRRNLTKAEDLVALRNASSFRFPADLEFTHPEEYREVMVEFNKPRCISAISFSTTSDDRQFDPICWEIDGSMDGQVWMRLQTQQREFDTPAERREHVGTYFASEPWRKQGALASTQVDLQKVPSCVSERLCFFASSLRALLKQSIRPGFQIRPGRDTLLDSKAGAIPTLTQVVPVYEEQVILTEEFLCASDGRNTNLGFLIAQAEDQWEIFTRKHGMEPRELFNAFVLGDLNEWARRAEMNQDPDLLEEIRELHLQIRLWASQRSQTVYRTVAGAIEYHKVLDMLPAVQASDSPPKTLAGLVQLFIAHQTYGNKRYKESVDQDMRRLLLQYRHYPVYLVCDYNADLARPSLREMVTCYVAREHKFTGRVQFASLLLAFNENYVKGQSEENIVKVLEVLPRVYPLVLGELDPRPPSAKTQGKAGNQLGALRFAPGHYLQMMDANMGAFFGEACKVPFVLRHFQPPGCDRRTVQARIIGFREHIFTGSHGAVGAAMADAEWTFGTICQRFLAGLGARMHYGHPDFFDAFWASNRGSVSKASPILNLSEDIFAGFNVLMRGETSKHVDCLEWEKGREVSFNSASLFFTKVASGNVGVMRSRDLKILTGSLNIADSFSFYFASVGFYLYNVVTDLSMRIYVVIFVLLTLSSKSLDDVGKLDSLLAAEWVISFGTLAMFPRLMELTLEFGVMEGIIRFLPSVPGAVLVFTFMNKSIAEAVGSTMQTGLANYISTGRPMANDHYGWRDCYFFYRESHYYPALRILIMYAVYRFLAETFNVAALPMMILLATAVVWVVGPILFCPQPTLWSIRDDLSEFWCFIVGASNADRHMDTKVVNLEERLAANKADPRANLYDVWLFDKLKHKRAPVYARMMELAVALYFFVVMLAVVFGTMVDQIRSVVLLILVNYFILALWRVIGKPTILMMVSGVFWICSVPVVLNSQSLGGQYGTLLVAFILTFQGLTVIEKSLLLLAWAVLRPDPNCASLPEATSGERAQKKDAARKVERYDALVEYLYLNLMSYQWHLYVSIMLLAANFVTQLCVAVLEMLGGLQSWWLLGGKLKGGCLRVRRPEYKPPGNDFDPPSERQRQLSACASSLASEGLRARPVNGVSHNLDDANARNKFQPP</sequence>
<feature type="domain" description="Glycosyl transferase 48" evidence="4">
    <location>
        <begin position="2916"/>
        <end position="3680"/>
    </location>
</feature>
<dbReference type="CDD" id="cd19071">
    <property type="entry name" value="AKR_AKR1-5-like"/>
    <property type="match status" value="1"/>
</dbReference>
<dbReference type="PRINTS" id="PR00069">
    <property type="entry name" value="ALDKETRDTASE"/>
</dbReference>
<proteinExistence type="predicted"/>
<dbReference type="Gene3D" id="3.20.20.100">
    <property type="entry name" value="NADP-dependent oxidoreductase domain"/>
    <property type="match status" value="1"/>
</dbReference>
<comment type="caution">
    <text evidence="6">The sequence shown here is derived from an EMBL/GenBank/DDBJ whole genome shotgun (WGS) entry which is preliminary data.</text>
</comment>
<evidence type="ECO:0000259" key="3">
    <source>
        <dbReference type="Pfam" id="PF00248"/>
    </source>
</evidence>
<feature type="transmembrane region" description="Helical" evidence="2">
    <location>
        <begin position="3442"/>
        <end position="3459"/>
    </location>
</feature>
<dbReference type="PANTHER" id="PTHR12741:SF48">
    <property type="entry name" value="1,3-BETA-GLUCAN SYNTHASE COMPONENT FKS1-RELATED"/>
    <property type="match status" value="1"/>
</dbReference>
<dbReference type="SUPFAM" id="SSF51430">
    <property type="entry name" value="NAD(P)-linked oxidoreductase"/>
    <property type="match status" value="1"/>
</dbReference>
<gene>
    <name evidence="6" type="primary">CALS7</name>
    <name evidence="6" type="ORF">AK812_SmicGene30089</name>
</gene>
<feature type="compositionally biased region" description="Polar residues" evidence="1">
    <location>
        <begin position="2724"/>
        <end position="2750"/>
    </location>
</feature>
<accession>A0A1Q9D083</accession>
<feature type="region of interest" description="Disordered" evidence="1">
    <location>
        <begin position="3852"/>
        <end position="3874"/>
    </location>
</feature>
<reference evidence="6 7" key="1">
    <citation type="submission" date="2016-02" db="EMBL/GenBank/DDBJ databases">
        <title>Genome analysis of coral dinoflagellate symbionts highlights evolutionary adaptations to a symbiotic lifestyle.</title>
        <authorList>
            <person name="Aranda M."/>
            <person name="Li Y."/>
            <person name="Liew Y.J."/>
            <person name="Baumgarten S."/>
            <person name="Simakov O."/>
            <person name="Wilson M."/>
            <person name="Piel J."/>
            <person name="Ashoor H."/>
            <person name="Bougouffa S."/>
            <person name="Bajic V.B."/>
            <person name="Ryu T."/>
            <person name="Ravasi T."/>
            <person name="Bayer T."/>
            <person name="Micklem G."/>
            <person name="Kim H."/>
            <person name="Bhak J."/>
            <person name="Lajeunesse T.C."/>
            <person name="Voolstra C.R."/>
        </authorList>
    </citation>
    <scope>NUCLEOTIDE SEQUENCE [LARGE SCALE GENOMIC DNA]</scope>
    <source>
        <strain evidence="6 7">CCMP2467</strain>
    </source>
</reference>
<dbReference type="Pfam" id="PF00248">
    <property type="entry name" value="Aldo_ket_red"/>
    <property type="match status" value="1"/>
</dbReference>
<evidence type="ECO:0000259" key="5">
    <source>
        <dbReference type="Pfam" id="PF14226"/>
    </source>
</evidence>
<dbReference type="InterPro" id="IPR027443">
    <property type="entry name" value="IPNS-like_sf"/>
</dbReference>
<dbReference type="PROSITE" id="PS00062">
    <property type="entry name" value="ALDOKETO_REDUCTASE_2"/>
    <property type="match status" value="1"/>
</dbReference>
<feature type="transmembrane region" description="Helical" evidence="2">
    <location>
        <begin position="3411"/>
        <end position="3430"/>
    </location>
</feature>
<feature type="domain" description="Non-haem dioxygenase N-terminal" evidence="5">
    <location>
        <begin position="872"/>
        <end position="943"/>
    </location>
</feature>
<evidence type="ECO:0000256" key="2">
    <source>
        <dbReference type="SAM" id="Phobius"/>
    </source>
</evidence>
<dbReference type="GO" id="GO:0000148">
    <property type="term" value="C:1,3-beta-D-glucan synthase complex"/>
    <property type="evidence" value="ECO:0007669"/>
    <property type="project" value="InterPro"/>
</dbReference>
<dbReference type="Gene3D" id="3.20.20.80">
    <property type="entry name" value="Glycosidases"/>
    <property type="match status" value="1"/>
</dbReference>
<feature type="transmembrane region" description="Helical" evidence="2">
    <location>
        <begin position="2353"/>
        <end position="2372"/>
    </location>
</feature>